<dbReference type="EMBL" id="QICA01000007">
    <property type="protein sequence ID" value="RNL38350.1"/>
    <property type="molecule type" value="Genomic_DNA"/>
</dbReference>
<evidence type="ECO:0008006" key="3">
    <source>
        <dbReference type="Google" id="ProtNLM"/>
    </source>
</evidence>
<dbReference type="RefSeq" id="WP_117283873.1">
    <property type="nucleotide sequence ID" value="NZ_JAMTCE010000008.1"/>
</dbReference>
<gene>
    <name evidence="1" type="ORF">DMP10_05390</name>
</gene>
<protein>
    <recommendedName>
        <fullName evidence="3">Damage-inducible protein J</fullName>
    </recommendedName>
</protein>
<evidence type="ECO:0000313" key="1">
    <source>
        <dbReference type="EMBL" id="RNL38350.1"/>
    </source>
</evidence>
<dbReference type="InterPro" id="IPR013321">
    <property type="entry name" value="Arc_rbn_hlx_hlx"/>
</dbReference>
<dbReference type="Proteomes" id="UP000278327">
    <property type="component" value="Unassembled WGS sequence"/>
</dbReference>
<accession>A0A3N0AUP9</accession>
<reference evidence="1 2" key="1">
    <citation type="journal article" date="2019" name="Microbiol. Resour. Announc.">
        <title>Draft Genome Sequences of Type Strains of Gordonibacter faecihominis, Paraeggerthella hongkongensis, Parvibacter caecicola,Slackia equolifaciens, Slackia faecicanis, and Slackia isoflavoniconvertens.</title>
        <authorList>
            <person name="Danylec N."/>
            <person name="Stoll D.A."/>
            <person name="Dotsch A."/>
            <person name="Huch M."/>
        </authorList>
    </citation>
    <scope>NUCLEOTIDE SEQUENCE [LARGE SCALE GENOMIC DNA]</scope>
    <source>
        <strain evidence="1 2">DSM 18785</strain>
    </source>
</reference>
<keyword evidence="2" id="KW-1185">Reference proteome</keyword>
<evidence type="ECO:0000313" key="2">
    <source>
        <dbReference type="Proteomes" id="UP000278327"/>
    </source>
</evidence>
<comment type="caution">
    <text evidence="1">The sequence shown here is derived from an EMBL/GenBank/DDBJ whole genome shotgun (WGS) entry which is preliminary data.</text>
</comment>
<dbReference type="AlphaFoldDB" id="A0A3N0AUP9"/>
<name>A0A3N0AUP9_9ACTN</name>
<sequence length="103" mass="11451">MAQATINARLNATVKERGDKVLRDNGISTTEAIRGLWSTMARTREVPSFLAQECKRDEAAERRRKREVARGLVGLATEGATLSDDALSDLRFQALLSRYEVLS</sequence>
<organism evidence="1 2">
    <name type="scientific">Adlercreutzia equolifaciens subsp. celatus DSM 18785</name>
    <dbReference type="NCBI Taxonomy" id="1121021"/>
    <lineage>
        <taxon>Bacteria</taxon>
        <taxon>Bacillati</taxon>
        <taxon>Actinomycetota</taxon>
        <taxon>Coriobacteriia</taxon>
        <taxon>Eggerthellales</taxon>
        <taxon>Eggerthellaceae</taxon>
        <taxon>Adlercreutzia</taxon>
    </lineage>
</organism>
<proteinExistence type="predicted"/>
<dbReference type="GO" id="GO:0006355">
    <property type="term" value="P:regulation of DNA-templated transcription"/>
    <property type="evidence" value="ECO:0007669"/>
    <property type="project" value="InterPro"/>
</dbReference>
<dbReference type="Gene3D" id="1.10.1220.10">
    <property type="entry name" value="Met repressor-like"/>
    <property type="match status" value="1"/>
</dbReference>